<protein>
    <submittedName>
        <fullName evidence="2">Uncharacterized protein</fullName>
    </submittedName>
</protein>
<feature type="transmembrane region" description="Helical" evidence="1">
    <location>
        <begin position="6"/>
        <end position="29"/>
    </location>
</feature>
<dbReference type="Proteomes" id="UP001482620">
    <property type="component" value="Unassembled WGS sequence"/>
</dbReference>
<dbReference type="EMBL" id="JAHRIQ010025301">
    <property type="protein sequence ID" value="MEQ2229611.1"/>
    <property type="molecule type" value="Genomic_DNA"/>
</dbReference>
<reference evidence="2 3" key="1">
    <citation type="submission" date="2021-06" db="EMBL/GenBank/DDBJ databases">
        <authorList>
            <person name="Palmer J.M."/>
        </authorList>
    </citation>
    <scope>NUCLEOTIDE SEQUENCE [LARGE SCALE GENOMIC DNA]</scope>
    <source>
        <strain evidence="3">if_2019</strain>
        <tissue evidence="2">Muscle</tissue>
    </source>
</reference>
<organism evidence="2 3">
    <name type="scientific">Ilyodon furcidens</name>
    <name type="common">goldbreast splitfin</name>
    <dbReference type="NCBI Taxonomy" id="33524"/>
    <lineage>
        <taxon>Eukaryota</taxon>
        <taxon>Metazoa</taxon>
        <taxon>Chordata</taxon>
        <taxon>Craniata</taxon>
        <taxon>Vertebrata</taxon>
        <taxon>Euteleostomi</taxon>
        <taxon>Actinopterygii</taxon>
        <taxon>Neopterygii</taxon>
        <taxon>Teleostei</taxon>
        <taxon>Neoteleostei</taxon>
        <taxon>Acanthomorphata</taxon>
        <taxon>Ovalentaria</taxon>
        <taxon>Atherinomorphae</taxon>
        <taxon>Cyprinodontiformes</taxon>
        <taxon>Goodeidae</taxon>
        <taxon>Ilyodon</taxon>
    </lineage>
</organism>
<evidence type="ECO:0000313" key="2">
    <source>
        <dbReference type="EMBL" id="MEQ2229611.1"/>
    </source>
</evidence>
<keyword evidence="1" id="KW-0472">Membrane</keyword>
<keyword evidence="1" id="KW-0812">Transmembrane</keyword>
<evidence type="ECO:0000256" key="1">
    <source>
        <dbReference type="SAM" id="Phobius"/>
    </source>
</evidence>
<keyword evidence="3" id="KW-1185">Reference proteome</keyword>
<gene>
    <name evidence="2" type="ORF">ILYODFUR_020578</name>
</gene>
<comment type="caution">
    <text evidence="2">The sequence shown here is derived from an EMBL/GenBank/DDBJ whole genome shotgun (WGS) entry which is preliminary data.</text>
</comment>
<accession>A0ABV0TC43</accession>
<name>A0ABV0TC43_9TELE</name>
<evidence type="ECO:0000313" key="3">
    <source>
        <dbReference type="Proteomes" id="UP001482620"/>
    </source>
</evidence>
<keyword evidence="1" id="KW-1133">Transmembrane helix</keyword>
<sequence length="105" mass="12515">MSCRAVMAFSFCQALLKFLMIILLVRWVYNDWFDLYLMLNITEPAGMRSTKTVMDVKVYTFCHIATTNSSFTGCFWGFMWEANTWLWIIEKCALNDKWFSFFNKL</sequence>
<proteinExistence type="predicted"/>